<feature type="non-terminal residue" evidence="3">
    <location>
        <position position="1"/>
    </location>
</feature>
<evidence type="ECO:0000256" key="2">
    <source>
        <dbReference type="SAM" id="MobiDB-lite"/>
    </source>
</evidence>
<feature type="region of interest" description="Disordered" evidence="2">
    <location>
        <begin position="157"/>
        <end position="188"/>
    </location>
</feature>
<organism evidence="3">
    <name type="scientific">marine sediment metagenome</name>
    <dbReference type="NCBI Taxonomy" id="412755"/>
    <lineage>
        <taxon>unclassified sequences</taxon>
        <taxon>metagenomes</taxon>
        <taxon>ecological metagenomes</taxon>
    </lineage>
</organism>
<proteinExistence type="predicted"/>
<evidence type="ECO:0000256" key="1">
    <source>
        <dbReference type="SAM" id="Coils"/>
    </source>
</evidence>
<name>X1R5U5_9ZZZZ</name>
<feature type="coiled-coil region" evidence="1">
    <location>
        <begin position="66"/>
        <end position="111"/>
    </location>
</feature>
<keyword evidence="1" id="KW-0175">Coiled coil</keyword>
<reference evidence="3" key="1">
    <citation type="journal article" date="2014" name="Front. Microbiol.">
        <title>High frequency of phylogenetically diverse reductive dehalogenase-homologous genes in deep subseafloor sedimentary metagenomes.</title>
        <authorList>
            <person name="Kawai M."/>
            <person name="Futagami T."/>
            <person name="Toyoda A."/>
            <person name="Takaki Y."/>
            <person name="Nishi S."/>
            <person name="Hori S."/>
            <person name="Arai W."/>
            <person name="Tsubouchi T."/>
            <person name="Morono Y."/>
            <person name="Uchiyama I."/>
            <person name="Ito T."/>
            <person name="Fujiyama A."/>
            <person name="Inagaki F."/>
            <person name="Takami H."/>
        </authorList>
    </citation>
    <scope>NUCLEOTIDE SEQUENCE</scope>
    <source>
        <strain evidence="3">Expedition CK06-06</strain>
    </source>
</reference>
<evidence type="ECO:0000313" key="3">
    <source>
        <dbReference type="EMBL" id="GAI58490.1"/>
    </source>
</evidence>
<gene>
    <name evidence="3" type="ORF">S06H3_57372</name>
</gene>
<protein>
    <submittedName>
        <fullName evidence="3">Uncharacterized protein</fullName>
    </submittedName>
</protein>
<comment type="caution">
    <text evidence="3">The sequence shown here is derived from an EMBL/GenBank/DDBJ whole genome shotgun (WGS) entry which is preliminary data.</text>
</comment>
<feature type="compositionally biased region" description="Basic and acidic residues" evidence="2">
    <location>
        <begin position="23"/>
        <end position="42"/>
    </location>
</feature>
<dbReference type="AlphaFoldDB" id="X1R5U5"/>
<dbReference type="EMBL" id="BARV01037026">
    <property type="protein sequence ID" value="GAI58490.1"/>
    <property type="molecule type" value="Genomic_DNA"/>
</dbReference>
<feature type="region of interest" description="Disordered" evidence="2">
    <location>
        <begin position="23"/>
        <end position="55"/>
    </location>
</feature>
<accession>X1R5U5</accession>
<sequence>DIITDALTKKKQEDKIDELYKKMDERDRKRDEEMKEFMKETKNTTSTPVTPPDNVTKEDLMHMFEKKDASETIKVQEERLKMEKELRVAERKAQDEKHKDLMDDIRTLKDEIRNRPANISTEGYKDDSIRLLADTIQTTVPGRYPLRDGLKIVFSPITGEKERPQREKVGNGESSIFDSLPDSMISEE</sequence>
<feature type="compositionally biased region" description="Basic and acidic residues" evidence="2">
    <location>
        <begin position="159"/>
        <end position="170"/>
    </location>
</feature>